<evidence type="ECO:0000313" key="4">
    <source>
        <dbReference type="Proteomes" id="UP000019205"/>
    </source>
</evidence>
<reference evidence="3 4" key="1">
    <citation type="journal article" date="2007" name="Proc. Natl. Acad. Sci. U.S.A.">
        <title>Characterization of a marine gammaproteobacterium capable of aerobic anoxygenic photosynthesis.</title>
        <authorList>
            <person name="Fuchs B.M."/>
            <person name="Spring S."/>
            <person name="Teeling H."/>
            <person name="Quast C."/>
            <person name="Wulf J."/>
            <person name="Schattenhofer M."/>
            <person name="Yan S."/>
            <person name="Ferriera S."/>
            <person name="Johnson J."/>
            <person name="Glockner F.O."/>
            <person name="Amann R."/>
        </authorList>
    </citation>
    <scope>NUCLEOTIDE SEQUENCE [LARGE SCALE GENOMIC DNA]</scope>
    <source>
        <strain evidence="3">KT71</strain>
    </source>
</reference>
<keyword evidence="2" id="KW-0812">Transmembrane</keyword>
<keyword evidence="4" id="KW-1185">Reference proteome</keyword>
<dbReference type="Proteomes" id="UP000019205">
    <property type="component" value="Chromosome"/>
</dbReference>
<keyword evidence="2" id="KW-1133">Transmembrane helix</keyword>
<dbReference type="EMBL" id="AAOA02000003">
    <property type="protein sequence ID" value="ESZ89358.1"/>
    <property type="molecule type" value="Genomic_DNA"/>
</dbReference>
<evidence type="ECO:0000256" key="1">
    <source>
        <dbReference type="SAM" id="MobiDB-lite"/>
    </source>
</evidence>
<evidence type="ECO:0000313" key="3">
    <source>
        <dbReference type="EMBL" id="ESZ89358.1"/>
    </source>
</evidence>
<feature type="region of interest" description="Disordered" evidence="1">
    <location>
        <begin position="89"/>
        <end position="109"/>
    </location>
</feature>
<dbReference type="AlphaFoldDB" id="V7HS15"/>
<accession>V7HS15</accession>
<feature type="transmembrane region" description="Helical" evidence="2">
    <location>
        <begin position="38"/>
        <end position="58"/>
    </location>
</feature>
<evidence type="ECO:0000256" key="2">
    <source>
        <dbReference type="SAM" id="Phobius"/>
    </source>
</evidence>
<protein>
    <submittedName>
        <fullName evidence="3">Uncharacterized protein</fullName>
    </submittedName>
</protein>
<organism evidence="3 4">
    <name type="scientific">Congregibacter litoralis KT71</name>
    <dbReference type="NCBI Taxonomy" id="314285"/>
    <lineage>
        <taxon>Bacteria</taxon>
        <taxon>Pseudomonadati</taxon>
        <taxon>Pseudomonadota</taxon>
        <taxon>Gammaproteobacteria</taxon>
        <taxon>Cellvibrionales</taxon>
        <taxon>Halieaceae</taxon>
        <taxon>Congregibacter</taxon>
    </lineage>
</organism>
<reference evidence="3 4" key="2">
    <citation type="journal article" date="2009" name="PLoS ONE">
        <title>The photosynthetic apparatus and its regulation in the aerobic gammaproteobacterium Congregibacter litoralis gen. nov., sp. nov.</title>
        <authorList>
            <person name="Spring S."/>
            <person name="Lunsdorf H."/>
            <person name="Fuchs B.M."/>
            <person name="Tindall B.J."/>
        </authorList>
    </citation>
    <scope>NUCLEOTIDE SEQUENCE [LARGE SCALE GENOMIC DNA]</scope>
    <source>
        <strain evidence="3">KT71</strain>
    </source>
</reference>
<dbReference type="RefSeq" id="WP_023660220.1">
    <property type="nucleotide sequence ID" value="NZ_CM002299.1"/>
</dbReference>
<gene>
    <name evidence="3" type="ORF">KT71_003338</name>
</gene>
<comment type="caution">
    <text evidence="3">The sequence shown here is derived from an EMBL/GenBank/DDBJ whole genome shotgun (WGS) entry which is preliminary data.</text>
</comment>
<sequence>MLSFRSHLCSPPHKMWRQHTALTLQERNDKSSTTKISLLYALLGLIVSIAFVAFLGAIPSIRIFSNEAASFGAMAAFVHLVTKSVASSSEQLDTNDEQSNANQQSKCTA</sequence>
<proteinExistence type="predicted"/>
<name>V7HS15_9GAMM</name>
<dbReference type="HOGENOM" id="CLU_2179358_0_0_6"/>
<keyword evidence="2" id="KW-0472">Membrane</keyword>